<dbReference type="InterPro" id="IPR029063">
    <property type="entry name" value="SAM-dependent_MTases_sf"/>
</dbReference>
<dbReference type="AlphaFoldDB" id="A0A915VKK0"/>
<evidence type="ECO:0000313" key="3">
    <source>
        <dbReference type="Proteomes" id="UP001060919"/>
    </source>
</evidence>
<dbReference type="Pfam" id="PF13649">
    <property type="entry name" value="Methyltransf_25"/>
    <property type="match status" value="1"/>
</dbReference>
<dbReference type="GO" id="GO:0008168">
    <property type="term" value="F:methyltransferase activity"/>
    <property type="evidence" value="ECO:0007669"/>
    <property type="project" value="UniProtKB-KW"/>
</dbReference>
<evidence type="ECO:0000313" key="2">
    <source>
        <dbReference type="EMBL" id="BDS09650.1"/>
    </source>
</evidence>
<dbReference type="KEGG" id="aup:AsAng_0003540"/>
<dbReference type="GO" id="GO:0032259">
    <property type="term" value="P:methylation"/>
    <property type="evidence" value="ECO:0007669"/>
    <property type="project" value="UniProtKB-KW"/>
</dbReference>
<organism evidence="2 3">
    <name type="scientific">Aureispira anguillae</name>
    <dbReference type="NCBI Taxonomy" id="2864201"/>
    <lineage>
        <taxon>Bacteria</taxon>
        <taxon>Pseudomonadati</taxon>
        <taxon>Bacteroidota</taxon>
        <taxon>Saprospiria</taxon>
        <taxon>Saprospirales</taxon>
        <taxon>Saprospiraceae</taxon>
        <taxon>Aureispira</taxon>
    </lineage>
</organism>
<keyword evidence="2" id="KW-0489">Methyltransferase</keyword>
<gene>
    <name evidence="2" type="ORF">AsAng_0003540</name>
</gene>
<dbReference type="InterPro" id="IPR050508">
    <property type="entry name" value="Methyltransf_Superfamily"/>
</dbReference>
<name>A0A915VKK0_9BACT</name>
<sequence length="266" mass="31526">MDSKYYKEVKAYYDIDSENFESRYWENITLQRIRNSFREESNNYKFQSVLEIGYGPGLDVIYFAEKNPDAEVFGIDISEGMHDWAKKQVALKNIQNVQLAVGSVEDIAQAFDDKKFDHIYVYFGALNTVEQIAEVQGLLKKSLKPDGKMVLTFVNKWYLMAILKPLLKLRFKTSVQRLRKTWGGYSPSKFLASKCYSYSEIKRYFNEFEIVKKRGYSIFFPAWYENRINVKYPKLCNFLWKVDQLLQKTPFWNLGEYSLYVFKNKP</sequence>
<proteinExistence type="predicted"/>
<dbReference type="EMBL" id="AP026867">
    <property type="protein sequence ID" value="BDS09650.1"/>
    <property type="molecule type" value="Genomic_DNA"/>
</dbReference>
<keyword evidence="2" id="KW-0808">Transferase</keyword>
<accession>A0A915VKK0</accession>
<dbReference type="SUPFAM" id="SSF53335">
    <property type="entry name" value="S-adenosyl-L-methionine-dependent methyltransferases"/>
    <property type="match status" value="1"/>
</dbReference>
<dbReference type="InterPro" id="IPR041698">
    <property type="entry name" value="Methyltransf_25"/>
</dbReference>
<dbReference type="RefSeq" id="WP_264791020.1">
    <property type="nucleotide sequence ID" value="NZ_AP026867.1"/>
</dbReference>
<dbReference type="Gene3D" id="3.40.50.150">
    <property type="entry name" value="Vaccinia Virus protein VP39"/>
    <property type="match status" value="1"/>
</dbReference>
<keyword evidence="3" id="KW-1185">Reference proteome</keyword>
<reference evidence="2" key="1">
    <citation type="submission" date="2022-09" db="EMBL/GenBank/DDBJ databases">
        <title>Aureispira anguillicida sp. nov., isolated from Leptocephalus of Japanese eel Anguilla japonica.</title>
        <authorList>
            <person name="Yuasa K."/>
            <person name="Mekata T."/>
            <person name="Ikunari K."/>
        </authorList>
    </citation>
    <scope>NUCLEOTIDE SEQUENCE</scope>
    <source>
        <strain evidence="2">EL160426</strain>
    </source>
</reference>
<dbReference type="CDD" id="cd02440">
    <property type="entry name" value="AdoMet_MTases"/>
    <property type="match status" value="1"/>
</dbReference>
<feature type="domain" description="Methyltransferase" evidence="1">
    <location>
        <begin position="49"/>
        <end position="147"/>
    </location>
</feature>
<dbReference type="Proteomes" id="UP001060919">
    <property type="component" value="Chromosome"/>
</dbReference>
<dbReference type="PANTHER" id="PTHR42912">
    <property type="entry name" value="METHYLTRANSFERASE"/>
    <property type="match status" value="1"/>
</dbReference>
<protein>
    <submittedName>
        <fullName evidence="2">Class I SAM-dependent methyltransferase</fullName>
    </submittedName>
</protein>
<evidence type="ECO:0000259" key="1">
    <source>
        <dbReference type="Pfam" id="PF13649"/>
    </source>
</evidence>